<dbReference type="PROSITE" id="PS00622">
    <property type="entry name" value="HTH_LUXR_1"/>
    <property type="match status" value="1"/>
</dbReference>
<dbReference type="PROSITE" id="PS50043">
    <property type="entry name" value="HTH_LUXR_2"/>
    <property type="match status" value="1"/>
</dbReference>
<dbReference type="Gene3D" id="3.40.50.2300">
    <property type="match status" value="1"/>
</dbReference>
<evidence type="ECO:0000256" key="2">
    <source>
        <dbReference type="PROSITE-ProRule" id="PRU00169"/>
    </source>
</evidence>
<dbReference type="PANTHER" id="PTHR43214">
    <property type="entry name" value="TWO-COMPONENT RESPONSE REGULATOR"/>
    <property type="match status" value="1"/>
</dbReference>
<proteinExistence type="predicted"/>
<organism evidence="5 6">
    <name type="scientific">Hymenobacter lutimineralis</name>
    <dbReference type="NCBI Taxonomy" id="2606448"/>
    <lineage>
        <taxon>Bacteria</taxon>
        <taxon>Pseudomonadati</taxon>
        <taxon>Bacteroidota</taxon>
        <taxon>Cytophagia</taxon>
        <taxon>Cytophagales</taxon>
        <taxon>Hymenobacteraceae</taxon>
        <taxon>Hymenobacter</taxon>
    </lineage>
</organism>
<keyword evidence="1" id="KW-0238">DNA-binding</keyword>
<evidence type="ECO:0000259" key="3">
    <source>
        <dbReference type="PROSITE" id="PS50043"/>
    </source>
</evidence>
<dbReference type="SMART" id="SM00421">
    <property type="entry name" value="HTH_LUXR"/>
    <property type="match status" value="1"/>
</dbReference>
<dbReference type="Proteomes" id="UP000322791">
    <property type="component" value="Unassembled WGS sequence"/>
</dbReference>
<dbReference type="InterPro" id="IPR001789">
    <property type="entry name" value="Sig_transdc_resp-reg_receiver"/>
</dbReference>
<dbReference type="RefSeq" id="WP_149070987.1">
    <property type="nucleotide sequence ID" value="NZ_VTHL01000010.1"/>
</dbReference>
<dbReference type="AlphaFoldDB" id="A0A5D6V2H8"/>
<keyword evidence="2" id="KW-0597">Phosphoprotein</keyword>
<dbReference type="InterPro" id="IPR039420">
    <property type="entry name" value="WalR-like"/>
</dbReference>
<protein>
    <submittedName>
        <fullName evidence="5">Response regulator transcription factor</fullName>
    </submittedName>
</protein>
<keyword evidence="6" id="KW-1185">Reference proteome</keyword>
<sequence>MALSIMGPATVLVAAPPSLHRQGLLTTLQTQWPALACTVTADAGQLRALLRHQAFGLVVLDSALCGAARPLLCQLRAIRSTQLVLVLTGARLASPLRQQLLQAGAHALLRQSADPAAAVATIGALLSGAAGGTLPGVALPPTSHLSIPFSRREVEVLRLVVGDFSNQEIADKLCLSVRTVESHRRALLQKAGVRTLVGLAVQAVRQGWVTP</sequence>
<dbReference type="GO" id="GO:0003677">
    <property type="term" value="F:DNA binding"/>
    <property type="evidence" value="ECO:0007669"/>
    <property type="project" value="UniProtKB-KW"/>
</dbReference>
<dbReference type="Pfam" id="PF00196">
    <property type="entry name" value="GerE"/>
    <property type="match status" value="1"/>
</dbReference>
<dbReference type="GO" id="GO:0000160">
    <property type="term" value="P:phosphorelay signal transduction system"/>
    <property type="evidence" value="ECO:0007669"/>
    <property type="project" value="InterPro"/>
</dbReference>
<gene>
    <name evidence="5" type="ORF">FY528_10610</name>
</gene>
<dbReference type="PROSITE" id="PS50110">
    <property type="entry name" value="RESPONSE_REGULATORY"/>
    <property type="match status" value="1"/>
</dbReference>
<feature type="domain" description="Response regulatory" evidence="4">
    <location>
        <begin position="10"/>
        <end position="126"/>
    </location>
</feature>
<dbReference type="CDD" id="cd06170">
    <property type="entry name" value="LuxR_C_like"/>
    <property type="match status" value="1"/>
</dbReference>
<accession>A0A5D6V2H8</accession>
<reference evidence="5 6" key="1">
    <citation type="submission" date="2019-08" db="EMBL/GenBank/DDBJ databases">
        <authorList>
            <person name="Seo M.-J."/>
        </authorList>
    </citation>
    <scope>NUCLEOTIDE SEQUENCE [LARGE SCALE GENOMIC DNA]</scope>
    <source>
        <strain evidence="5 6">KIGAM108</strain>
    </source>
</reference>
<comment type="caution">
    <text evidence="5">The sequence shown here is derived from an EMBL/GenBank/DDBJ whole genome shotgun (WGS) entry which is preliminary data.</text>
</comment>
<feature type="domain" description="HTH luxR-type" evidence="3">
    <location>
        <begin position="142"/>
        <end position="207"/>
    </location>
</feature>
<name>A0A5D6V2H8_9BACT</name>
<feature type="modified residue" description="4-aspartylphosphate" evidence="2">
    <location>
        <position position="61"/>
    </location>
</feature>
<dbReference type="InterPro" id="IPR011006">
    <property type="entry name" value="CheY-like_superfamily"/>
</dbReference>
<dbReference type="GO" id="GO:0006355">
    <property type="term" value="P:regulation of DNA-templated transcription"/>
    <property type="evidence" value="ECO:0007669"/>
    <property type="project" value="InterPro"/>
</dbReference>
<dbReference type="SUPFAM" id="SSF52172">
    <property type="entry name" value="CheY-like"/>
    <property type="match status" value="1"/>
</dbReference>
<evidence type="ECO:0000313" key="6">
    <source>
        <dbReference type="Proteomes" id="UP000322791"/>
    </source>
</evidence>
<dbReference type="PANTHER" id="PTHR43214:SF43">
    <property type="entry name" value="TWO-COMPONENT RESPONSE REGULATOR"/>
    <property type="match status" value="1"/>
</dbReference>
<evidence type="ECO:0000259" key="4">
    <source>
        <dbReference type="PROSITE" id="PS50110"/>
    </source>
</evidence>
<dbReference type="InterPro" id="IPR016032">
    <property type="entry name" value="Sig_transdc_resp-reg_C-effctor"/>
</dbReference>
<evidence type="ECO:0000256" key="1">
    <source>
        <dbReference type="ARBA" id="ARBA00023125"/>
    </source>
</evidence>
<dbReference type="InterPro" id="IPR000792">
    <property type="entry name" value="Tscrpt_reg_LuxR_C"/>
</dbReference>
<dbReference type="SUPFAM" id="SSF46894">
    <property type="entry name" value="C-terminal effector domain of the bipartite response regulators"/>
    <property type="match status" value="1"/>
</dbReference>
<evidence type="ECO:0000313" key="5">
    <source>
        <dbReference type="EMBL" id="TYZ09192.1"/>
    </source>
</evidence>
<dbReference type="PRINTS" id="PR00038">
    <property type="entry name" value="HTHLUXR"/>
</dbReference>
<dbReference type="EMBL" id="VTHL01000010">
    <property type="protein sequence ID" value="TYZ09192.1"/>
    <property type="molecule type" value="Genomic_DNA"/>
</dbReference>